<sequence length="217" mass="23818">MKLKLTFLAFFATVGFSAFAQQTEKAALTNTVPEVAATVSSDSVAKTNPNADAKTVVQIPQKVSFSLSAGTMFSNYGHASYLSPAMYYRLNNKFSVFSSVTYLNNNFTSFASENRQPMATKHYLVHVGGAYDVSEKLRLSGSVWRDFSGISGQPEMMNGFKMPASYGTEFNASYKFNKNFSVHGSIRTSHGNPYGSPFFNNYNSFNSGFSPAQPFGF</sequence>
<dbReference type="EMBL" id="JBHSKT010000013">
    <property type="protein sequence ID" value="MFC5272183.1"/>
    <property type="molecule type" value="Genomic_DNA"/>
</dbReference>
<keyword evidence="2" id="KW-0472">Membrane</keyword>
<evidence type="ECO:0000256" key="4">
    <source>
        <dbReference type="SAM" id="SignalP"/>
    </source>
</evidence>
<proteinExistence type="predicted"/>
<evidence type="ECO:0000256" key="1">
    <source>
        <dbReference type="ARBA" id="ARBA00004442"/>
    </source>
</evidence>
<gene>
    <name evidence="5" type="ORF">ACFPIB_16330</name>
</gene>
<evidence type="ECO:0000256" key="3">
    <source>
        <dbReference type="ARBA" id="ARBA00023237"/>
    </source>
</evidence>
<keyword evidence="4" id="KW-0732">Signal</keyword>
<evidence type="ECO:0000256" key="2">
    <source>
        <dbReference type="ARBA" id="ARBA00023136"/>
    </source>
</evidence>
<reference evidence="6" key="1">
    <citation type="journal article" date="2019" name="Int. J. Syst. Evol. Microbiol.">
        <title>The Global Catalogue of Microorganisms (GCM) 10K type strain sequencing project: providing services to taxonomists for standard genome sequencing and annotation.</title>
        <authorList>
            <consortium name="The Broad Institute Genomics Platform"/>
            <consortium name="The Broad Institute Genome Sequencing Center for Infectious Disease"/>
            <person name="Wu L."/>
            <person name="Ma J."/>
        </authorList>
    </citation>
    <scope>NUCLEOTIDE SEQUENCE [LARGE SCALE GENOMIC DNA]</scope>
    <source>
        <strain evidence="6">KACC 12602</strain>
    </source>
</reference>
<feature type="chain" id="PRO_5045456769" evidence="4">
    <location>
        <begin position="21"/>
        <end position="217"/>
    </location>
</feature>
<accession>A0ABW0ECR3</accession>
<comment type="caution">
    <text evidence="5">The sequence shown here is derived from an EMBL/GenBank/DDBJ whole genome shotgun (WGS) entry which is preliminary data.</text>
</comment>
<dbReference type="Proteomes" id="UP001596161">
    <property type="component" value="Unassembled WGS sequence"/>
</dbReference>
<evidence type="ECO:0000313" key="5">
    <source>
        <dbReference type="EMBL" id="MFC5272183.1"/>
    </source>
</evidence>
<name>A0ABW0ECR3_9BACT</name>
<evidence type="ECO:0000313" key="6">
    <source>
        <dbReference type="Proteomes" id="UP001596161"/>
    </source>
</evidence>
<protein>
    <submittedName>
        <fullName evidence="5">Uncharacterized protein</fullName>
    </submittedName>
</protein>
<dbReference type="InterPro" id="IPR036942">
    <property type="entry name" value="Beta-barrel_TonB_sf"/>
</dbReference>
<dbReference type="SUPFAM" id="SSF56935">
    <property type="entry name" value="Porins"/>
    <property type="match status" value="1"/>
</dbReference>
<organism evidence="5 6">
    <name type="scientific">Adhaeribacter terreus</name>
    <dbReference type="NCBI Taxonomy" id="529703"/>
    <lineage>
        <taxon>Bacteria</taxon>
        <taxon>Pseudomonadati</taxon>
        <taxon>Bacteroidota</taxon>
        <taxon>Cytophagia</taxon>
        <taxon>Cytophagales</taxon>
        <taxon>Hymenobacteraceae</taxon>
        <taxon>Adhaeribacter</taxon>
    </lineage>
</organism>
<keyword evidence="6" id="KW-1185">Reference proteome</keyword>
<comment type="subcellular location">
    <subcellularLocation>
        <location evidence="1">Cell outer membrane</location>
    </subcellularLocation>
</comment>
<dbReference type="Gene3D" id="2.40.170.20">
    <property type="entry name" value="TonB-dependent receptor, beta-barrel domain"/>
    <property type="match status" value="1"/>
</dbReference>
<dbReference type="RefSeq" id="WP_378018542.1">
    <property type="nucleotide sequence ID" value="NZ_JBHSKT010000013.1"/>
</dbReference>
<feature type="signal peptide" evidence="4">
    <location>
        <begin position="1"/>
        <end position="20"/>
    </location>
</feature>
<keyword evidence="3" id="KW-0998">Cell outer membrane</keyword>